<dbReference type="EMBL" id="RNRV01000013">
    <property type="protein sequence ID" value="MHO04622.1"/>
    <property type="molecule type" value="Genomic_DNA"/>
</dbReference>
<organism evidence="1">
    <name type="scientific">Escherichia coli</name>
    <dbReference type="NCBI Taxonomy" id="562"/>
    <lineage>
        <taxon>Bacteria</taxon>
        <taxon>Pseudomonadati</taxon>
        <taxon>Pseudomonadota</taxon>
        <taxon>Gammaproteobacteria</taxon>
        <taxon>Enterobacterales</taxon>
        <taxon>Enterobacteriaceae</taxon>
        <taxon>Escherichia</taxon>
    </lineage>
</organism>
<reference evidence="1" key="1">
    <citation type="submission" date="2018-10" db="EMBL/GenBank/DDBJ databases">
        <authorList>
            <consortium name="NARMS: The National Antimicrobial Resistance Monitoring System"/>
        </authorList>
    </citation>
    <scope>NUCLEOTIDE SEQUENCE [LARGE SCALE GENOMIC DNA]</scope>
    <source>
        <strain evidence="1">CVM N17EC0388</strain>
    </source>
</reference>
<name>A0A3L0VXN8_ECOLX</name>
<proteinExistence type="predicted"/>
<protein>
    <submittedName>
        <fullName evidence="1">Uncharacterized protein</fullName>
    </submittedName>
</protein>
<accession>A0A3L0VXN8</accession>
<gene>
    <name evidence="1" type="ORF">D9F05_09580</name>
</gene>
<dbReference type="AlphaFoldDB" id="A0A3L0VXN8"/>
<evidence type="ECO:0000313" key="1">
    <source>
        <dbReference type="EMBL" id="MHO04622.1"/>
    </source>
</evidence>
<sequence length="149" mass="17022">MDIMSKVASLCEEHQIRFANVIYIAAQPLEQPFESFLELISNALSDESMLRELFPLLPLSEVKEEMWSESELIDWIKEHPVYARSVIVISESPVMRPEANAGWHQSWSCYSVHAICAPTFDECAIACIEYHVNQKKALTEKHDLIQEGA</sequence>
<comment type="caution">
    <text evidence="1">The sequence shown here is derived from an EMBL/GenBank/DDBJ whole genome shotgun (WGS) entry which is preliminary data.</text>
</comment>